<dbReference type="Pfam" id="PF03551">
    <property type="entry name" value="PadR"/>
    <property type="match status" value="1"/>
</dbReference>
<dbReference type="EMBL" id="CP136051">
    <property type="protein sequence ID" value="WOK09274.1"/>
    <property type="molecule type" value="Genomic_DNA"/>
</dbReference>
<dbReference type="InterPro" id="IPR036390">
    <property type="entry name" value="WH_DNA-bd_sf"/>
</dbReference>
<dbReference type="RefSeq" id="WP_317491894.1">
    <property type="nucleotide sequence ID" value="NZ_CP136051.1"/>
</dbReference>
<reference evidence="2 3" key="1">
    <citation type="journal article" date="2023" name="Microbiol. Resour. Announc.">
        <title>Complete Genome Sequence of Imperialibacter roseus strain P4T.</title>
        <authorList>
            <person name="Tizabi D.R."/>
            <person name="Bachvaroff T."/>
            <person name="Hill R.T."/>
        </authorList>
    </citation>
    <scope>NUCLEOTIDE SEQUENCE [LARGE SCALE GENOMIC DNA]</scope>
    <source>
        <strain evidence="2 3">P4T</strain>
    </source>
</reference>
<protein>
    <submittedName>
        <fullName evidence="2">Helix-turn-helix transcriptional regulator</fullName>
    </submittedName>
</protein>
<gene>
    <name evidence="2" type="ORF">RT717_11555</name>
</gene>
<dbReference type="Gene3D" id="1.10.10.10">
    <property type="entry name" value="Winged helix-like DNA-binding domain superfamily/Winged helix DNA-binding domain"/>
    <property type="match status" value="1"/>
</dbReference>
<accession>A0ABZ0IWB2</accession>
<dbReference type="InterPro" id="IPR005149">
    <property type="entry name" value="Tscrpt_reg_PadR_N"/>
</dbReference>
<keyword evidence="3" id="KW-1185">Reference proteome</keyword>
<evidence type="ECO:0000259" key="1">
    <source>
        <dbReference type="Pfam" id="PF03551"/>
    </source>
</evidence>
<dbReference type="SUPFAM" id="SSF46785">
    <property type="entry name" value="Winged helix' DNA-binding domain"/>
    <property type="match status" value="1"/>
</dbReference>
<proteinExistence type="predicted"/>
<evidence type="ECO:0000313" key="2">
    <source>
        <dbReference type="EMBL" id="WOK09274.1"/>
    </source>
</evidence>
<sequence>MSKEHLGELEELILLVILKLEKDAYGLAIRQEIIKQAQRSVTIGAVHGTVNRLEDKGLIESEYGGATEERGGRRKRILTVTAAGLKALERSKDVKMNLWQQIPVLAVNKS</sequence>
<name>A0ABZ0IWB2_9BACT</name>
<organism evidence="2 3">
    <name type="scientific">Imperialibacter roseus</name>
    <dbReference type="NCBI Taxonomy" id="1324217"/>
    <lineage>
        <taxon>Bacteria</taxon>
        <taxon>Pseudomonadati</taxon>
        <taxon>Bacteroidota</taxon>
        <taxon>Cytophagia</taxon>
        <taxon>Cytophagales</taxon>
        <taxon>Flammeovirgaceae</taxon>
        <taxon>Imperialibacter</taxon>
    </lineage>
</organism>
<evidence type="ECO:0000313" key="3">
    <source>
        <dbReference type="Proteomes" id="UP001302349"/>
    </source>
</evidence>
<dbReference type="Proteomes" id="UP001302349">
    <property type="component" value="Chromosome"/>
</dbReference>
<dbReference type="InterPro" id="IPR036388">
    <property type="entry name" value="WH-like_DNA-bd_sf"/>
</dbReference>
<feature type="domain" description="Transcription regulator PadR N-terminal" evidence="1">
    <location>
        <begin position="14"/>
        <end position="89"/>
    </location>
</feature>